<evidence type="ECO:0000313" key="7">
    <source>
        <dbReference type="Proteomes" id="UP000233387"/>
    </source>
</evidence>
<keyword evidence="2" id="KW-0328">Glycosyltransferase</keyword>
<organism evidence="6 7">
    <name type="scientific">Raineya orbicola</name>
    <dbReference type="NCBI Taxonomy" id="2016530"/>
    <lineage>
        <taxon>Bacteria</taxon>
        <taxon>Pseudomonadati</taxon>
        <taxon>Bacteroidota</taxon>
        <taxon>Cytophagia</taxon>
        <taxon>Cytophagales</taxon>
        <taxon>Raineyaceae</taxon>
        <taxon>Raineya</taxon>
    </lineage>
</organism>
<gene>
    <name evidence="6" type="ORF">Rain11_1723</name>
</gene>
<evidence type="ECO:0000256" key="2">
    <source>
        <dbReference type="ARBA" id="ARBA00022676"/>
    </source>
</evidence>
<evidence type="ECO:0000313" key="6">
    <source>
        <dbReference type="EMBL" id="PKQ68255.1"/>
    </source>
</evidence>
<dbReference type="InterPro" id="IPR001173">
    <property type="entry name" value="Glyco_trans_2-like"/>
</dbReference>
<sequence>MFFLAIVALLILAYAGMVLYFSWVWANLSAQASLQKNRGEISHPIPFSKEAESKCLSVVVVFRNEAKNLPALIADLVRQDLPQKYWEILWVDDFSEDESLEIVKKAQNSLPNSQILRNDTFSHIFSPKKRAITQAISRAEGKWIVCTDADCQVPISWLSTILNYFQQTDAYFVSMPVRIFAQDSFFQEWQAVEFASLIGTGAVCVALRKPTMCNGANIAYNKAIFEQVGGFAGSEHIPSGDDEFLMHKIAKQFPLKVQFLKSQAVLVSTQANENWHQFFHQRKRWASKWEHYQNSFAKMLAVFVFLANLSVLVLPFWIFEKTWVVLGLLVFKFVAEFVFLTAVLRFFQQKKLAFWIPILFVLYPVYAVFFALISRLKSYEWKSRHYERT</sequence>
<keyword evidence="7" id="KW-1185">Reference proteome</keyword>
<feature type="domain" description="Glycosyltransferase 2-like" evidence="5">
    <location>
        <begin position="57"/>
        <end position="228"/>
    </location>
</feature>
<dbReference type="PANTHER" id="PTHR43630">
    <property type="entry name" value="POLY-BETA-1,6-N-ACETYL-D-GLUCOSAMINE SYNTHASE"/>
    <property type="match status" value="1"/>
</dbReference>
<dbReference type="PANTHER" id="PTHR43630:SF1">
    <property type="entry name" value="POLY-BETA-1,6-N-ACETYL-D-GLUCOSAMINE SYNTHASE"/>
    <property type="match status" value="1"/>
</dbReference>
<reference evidence="6 7" key="1">
    <citation type="submission" date="2017-06" db="EMBL/GenBank/DDBJ databases">
        <title>Raineya orbicola gen. nov., sp. nov. a slightly thermophilic bacterium of the phylum Bacteroidetes and the description of Raineyaceae fam. nov.</title>
        <authorList>
            <person name="Albuquerque L."/>
            <person name="Polonia A.R.M."/>
            <person name="Barroso C."/>
            <person name="Froufe H.J.C."/>
            <person name="Lage O."/>
            <person name="Lobo-Da-Cunha A."/>
            <person name="Egas C."/>
            <person name="Da Costa M.S."/>
        </authorList>
    </citation>
    <scope>NUCLEOTIDE SEQUENCE [LARGE SCALE GENOMIC DNA]</scope>
    <source>
        <strain evidence="6 7">SPSPC-11</strain>
    </source>
</reference>
<comment type="similarity">
    <text evidence="1">Belongs to the glycosyltransferase 2 family.</text>
</comment>
<dbReference type="Gene3D" id="3.90.550.10">
    <property type="entry name" value="Spore Coat Polysaccharide Biosynthesis Protein SpsA, Chain A"/>
    <property type="match status" value="1"/>
</dbReference>
<dbReference type="InterPro" id="IPR029044">
    <property type="entry name" value="Nucleotide-diphossugar_trans"/>
</dbReference>
<keyword evidence="4" id="KW-0812">Transmembrane</keyword>
<evidence type="ECO:0000256" key="4">
    <source>
        <dbReference type="SAM" id="Phobius"/>
    </source>
</evidence>
<evidence type="ECO:0000256" key="1">
    <source>
        <dbReference type="ARBA" id="ARBA00006739"/>
    </source>
</evidence>
<dbReference type="AlphaFoldDB" id="A0A2N3IDB3"/>
<evidence type="ECO:0000259" key="5">
    <source>
        <dbReference type="Pfam" id="PF00535"/>
    </source>
</evidence>
<feature type="transmembrane region" description="Helical" evidence="4">
    <location>
        <begin position="324"/>
        <end position="347"/>
    </location>
</feature>
<feature type="transmembrane region" description="Helical" evidence="4">
    <location>
        <begin position="354"/>
        <end position="373"/>
    </location>
</feature>
<dbReference type="Proteomes" id="UP000233387">
    <property type="component" value="Unassembled WGS sequence"/>
</dbReference>
<dbReference type="SUPFAM" id="SSF53448">
    <property type="entry name" value="Nucleotide-diphospho-sugar transferases"/>
    <property type="match status" value="1"/>
</dbReference>
<comment type="caution">
    <text evidence="6">The sequence shown here is derived from an EMBL/GenBank/DDBJ whole genome shotgun (WGS) entry which is preliminary data.</text>
</comment>
<evidence type="ECO:0000256" key="3">
    <source>
        <dbReference type="ARBA" id="ARBA00022679"/>
    </source>
</evidence>
<feature type="transmembrane region" description="Helical" evidence="4">
    <location>
        <begin position="296"/>
        <end position="318"/>
    </location>
</feature>
<feature type="transmembrane region" description="Helical" evidence="4">
    <location>
        <begin position="6"/>
        <end position="28"/>
    </location>
</feature>
<dbReference type="Pfam" id="PF00535">
    <property type="entry name" value="Glycos_transf_2"/>
    <property type="match status" value="1"/>
</dbReference>
<keyword evidence="3 6" id="KW-0808">Transferase</keyword>
<dbReference type="GO" id="GO:0016757">
    <property type="term" value="F:glycosyltransferase activity"/>
    <property type="evidence" value="ECO:0007669"/>
    <property type="project" value="UniProtKB-KW"/>
</dbReference>
<dbReference type="RefSeq" id="WP_101358996.1">
    <property type="nucleotide sequence ID" value="NZ_NKXO01000026.1"/>
</dbReference>
<protein>
    <submittedName>
        <fullName evidence="6">Glycosyl transferase family 2</fullName>
    </submittedName>
</protein>
<keyword evidence="4" id="KW-0472">Membrane</keyword>
<accession>A0A2N3IDB3</accession>
<dbReference type="EMBL" id="NKXO01000026">
    <property type="protein sequence ID" value="PKQ68255.1"/>
    <property type="molecule type" value="Genomic_DNA"/>
</dbReference>
<keyword evidence="4" id="KW-1133">Transmembrane helix</keyword>
<proteinExistence type="inferred from homology"/>
<name>A0A2N3IDB3_9BACT</name>